<accession>A0A5N7D521</accession>
<dbReference type="RefSeq" id="XP_031938556.1">
    <property type="nucleotide sequence ID" value="XM_032079584.1"/>
</dbReference>
<protein>
    <submittedName>
        <fullName evidence="1">Uncharacterized protein</fullName>
    </submittedName>
</protein>
<proteinExistence type="predicted"/>
<name>A0A5N6I9R7_9EURO</name>
<dbReference type="AlphaFoldDB" id="A0A5N6I9R7"/>
<gene>
    <name evidence="1" type="ORF">BDV37DRAFT_186310</name>
</gene>
<dbReference type="Proteomes" id="UP000325579">
    <property type="component" value="Unassembled WGS sequence"/>
</dbReference>
<keyword evidence="2" id="KW-1185">Reference proteome</keyword>
<evidence type="ECO:0000313" key="2">
    <source>
        <dbReference type="Proteomes" id="UP000325579"/>
    </source>
</evidence>
<sequence>MWVISSFVKGFHFGITLDISFIPWTPRNTGNIVPEVEYEAGGFGALPCGIVSGCTSPIVLLDDDPDRLCLQGPICYGLTPLFYSKWHGSMWMTRTIACNSQTINLPNVVTYPYSTWHQRIETGDAFHHFGAAVTPCGMLVAGLVTDGNTSSGLVTCEGISNLREEKVQVLLFILLT</sequence>
<accession>A0A5N6I9R7</accession>
<evidence type="ECO:0000313" key="1">
    <source>
        <dbReference type="EMBL" id="KAE8401237.1"/>
    </source>
</evidence>
<organism evidence="1 2">
    <name type="scientific">Aspergillus pseudonomiae</name>
    <dbReference type="NCBI Taxonomy" id="1506151"/>
    <lineage>
        <taxon>Eukaryota</taxon>
        <taxon>Fungi</taxon>
        <taxon>Dikarya</taxon>
        <taxon>Ascomycota</taxon>
        <taxon>Pezizomycotina</taxon>
        <taxon>Eurotiomycetes</taxon>
        <taxon>Eurotiomycetidae</taxon>
        <taxon>Eurotiales</taxon>
        <taxon>Aspergillaceae</taxon>
        <taxon>Aspergillus</taxon>
        <taxon>Aspergillus subgen. Circumdati</taxon>
    </lineage>
</organism>
<dbReference type="EMBL" id="ML736804">
    <property type="protein sequence ID" value="KAE8401237.1"/>
    <property type="molecule type" value="Genomic_DNA"/>
</dbReference>
<reference evidence="1 2" key="1">
    <citation type="submission" date="2019-04" db="EMBL/GenBank/DDBJ databases">
        <authorList>
            <consortium name="DOE Joint Genome Institute"/>
            <person name="Mondo S."/>
            <person name="Kjaerbolling I."/>
            <person name="Vesth T."/>
            <person name="Frisvad J.C."/>
            <person name="Nybo J.L."/>
            <person name="Theobald S."/>
            <person name="Kildgaard S."/>
            <person name="Isbrandt T."/>
            <person name="Kuo A."/>
            <person name="Sato A."/>
            <person name="Lyhne E.K."/>
            <person name="Kogle M.E."/>
            <person name="Wiebenga A."/>
            <person name="Kun R.S."/>
            <person name="Lubbers R.J."/>
            <person name="Makela M.R."/>
            <person name="Barry K."/>
            <person name="Chovatia M."/>
            <person name="Clum A."/>
            <person name="Daum C."/>
            <person name="Haridas S."/>
            <person name="He G."/>
            <person name="LaButti K."/>
            <person name="Lipzen A."/>
            <person name="Riley R."/>
            <person name="Salamov A."/>
            <person name="Simmons B.A."/>
            <person name="Magnuson J.K."/>
            <person name="Henrissat B."/>
            <person name="Mortensen U.H."/>
            <person name="Larsen T.O."/>
            <person name="Devries R.P."/>
            <person name="Grigoriev I.V."/>
            <person name="Machida M."/>
            <person name="Baker S.E."/>
            <person name="Andersen M.R."/>
            <person name="Cantor M.N."/>
            <person name="Hua S.X."/>
        </authorList>
    </citation>
    <scope>NUCLEOTIDE SEQUENCE [LARGE SCALE GENOMIC DNA]</scope>
    <source>
        <strain evidence="1 2">CBS 119388</strain>
    </source>
</reference>
<dbReference type="GeneID" id="43664275"/>